<dbReference type="PROSITE" id="PS50109">
    <property type="entry name" value="HIS_KIN"/>
    <property type="match status" value="1"/>
</dbReference>
<dbReference type="InterPro" id="IPR005467">
    <property type="entry name" value="His_kinase_dom"/>
</dbReference>
<dbReference type="SUPFAM" id="SSF55874">
    <property type="entry name" value="ATPase domain of HSP90 chaperone/DNA topoisomerase II/histidine kinase"/>
    <property type="match status" value="1"/>
</dbReference>
<dbReference type="SMART" id="SM00448">
    <property type="entry name" value="REC"/>
    <property type="match status" value="2"/>
</dbReference>
<dbReference type="PROSITE" id="PS50110">
    <property type="entry name" value="RESPONSE_REGULATORY"/>
    <property type="match status" value="2"/>
</dbReference>
<feature type="domain" description="Response regulatory" evidence="7">
    <location>
        <begin position="7"/>
        <end position="123"/>
    </location>
</feature>
<dbReference type="GO" id="GO:0000155">
    <property type="term" value="F:phosphorelay sensor kinase activity"/>
    <property type="evidence" value="ECO:0007669"/>
    <property type="project" value="InterPro"/>
</dbReference>
<reference evidence="8 9" key="1">
    <citation type="journal article" date="2019" name="Nat. Microbiol.">
        <title>Mediterranean grassland soil C-N compound turnover is dependent on rainfall and depth, and is mediated by genomically divergent microorganisms.</title>
        <authorList>
            <person name="Diamond S."/>
            <person name="Andeer P.F."/>
            <person name="Li Z."/>
            <person name="Crits-Christoph A."/>
            <person name="Burstein D."/>
            <person name="Anantharaman K."/>
            <person name="Lane K.R."/>
            <person name="Thomas B.C."/>
            <person name="Pan C."/>
            <person name="Northen T.R."/>
            <person name="Banfield J.F."/>
        </authorList>
    </citation>
    <scope>NUCLEOTIDE SEQUENCE [LARGE SCALE GENOMIC DNA]</scope>
    <source>
        <strain evidence="8">WS_1</strain>
    </source>
</reference>
<name>A0A538SEB2_UNCEI</name>
<dbReference type="Proteomes" id="UP000316292">
    <property type="component" value="Unassembled WGS sequence"/>
</dbReference>
<dbReference type="EMBL" id="VBOR01000053">
    <property type="protein sequence ID" value="TMQ49711.1"/>
    <property type="molecule type" value="Genomic_DNA"/>
</dbReference>
<dbReference type="AlphaFoldDB" id="A0A538SEB2"/>
<feature type="coiled-coil region" evidence="5">
    <location>
        <begin position="108"/>
        <end position="147"/>
    </location>
</feature>
<dbReference type="InterPro" id="IPR001789">
    <property type="entry name" value="Sig_transdc_resp-reg_receiver"/>
</dbReference>
<dbReference type="SUPFAM" id="SSF52172">
    <property type="entry name" value="CheY-like"/>
    <property type="match status" value="2"/>
</dbReference>
<evidence type="ECO:0000259" key="7">
    <source>
        <dbReference type="PROSITE" id="PS50110"/>
    </source>
</evidence>
<evidence type="ECO:0000259" key="6">
    <source>
        <dbReference type="PROSITE" id="PS50109"/>
    </source>
</evidence>
<dbReference type="InterPro" id="IPR036890">
    <property type="entry name" value="HATPase_C_sf"/>
</dbReference>
<proteinExistence type="predicted"/>
<gene>
    <name evidence="8" type="ORF">E6K71_04160</name>
</gene>
<evidence type="ECO:0000256" key="4">
    <source>
        <dbReference type="PROSITE-ProRule" id="PRU00169"/>
    </source>
</evidence>
<sequence length="520" mass="56759">MGDKKLQVLVVEDSEADGHLAIRELERAGYEVTHLRVDTEASLRAALEACRWDIVISDYNIPGFKGTEALALVRNTERELPFIFVSGSIGEETAVAAMRAGANDYVMKGNLNRLAPAIERELREAQARSERQSLEEQLRQAQKMEAVGRLAGGVAHDFNNILTAILGYSQMIQGQLGAEHELLREVGEVEKAALRAAALTRQLLAFSRRQVLQPKVLDLNVVVDGVESMLRRLIGADVELSLRCGEDLWRIKADAGQVEQVLMNLVVNARDAMPEGGKITIQTANVKLGEGREGIEPGSYVALAVMDTGTGMDEKTRAQIFEPFFTTKESGRGTGLGLSTVHGIVKQSGGHIAVESAPGQGSTFTVYLPRVEAQADLERPQQRQEPSASGSETVMVVEDDELVRNVVGDSLRVNGYKVVEVPDRTQALVVAETYGRSNLPVDLMLSDVVTPGMSPGELADRVRGIFPKIRILYMSGYNEHASAYDELIKSEGAFLQKPFTVTALLARVREVLSKKSPARK</sequence>
<dbReference type="InterPro" id="IPR011006">
    <property type="entry name" value="CheY-like_superfamily"/>
</dbReference>
<dbReference type="InterPro" id="IPR003661">
    <property type="entry name" value="HisK_dim/P_dom"/>
</dbReference>
<dbReference type="EC" id="2.7.13.3" evidence="2"/>
<feature type="modified residue" description="4-aspartylphosphate" evidence="4">
    <location>
        <position position="58"/>
    </location>
</feature>
<dbReference type="PRINTS" id="PR00344">
    <property type="entry name" value="BCTRLSENSOR"/>
</dbReference>
<evidence type="ECO:0000256" key="1">
    <source>
        <dbReference type="ARBA" id="ARBA00000085"/>
    </source>
</evidence>
<dbReference type="Gene3D" id="1.10.287.130">
    <property type="match status" value="1"/>
</dbReference>
<dbReference type="Gene3D" id="3.40.50.2300">
    <property type="match status" value="2"/>
</dbReference>
<dbReference type="Gene3D" id="3.30.565.10">
    <property type="entry name" value="Histidine kinase-like ATPase, C-terminal domain"/>
    <property type="match status" value="1"/>
</dbReference>
<dbReference type="SMART" id="SM00387">
    <property type="entry name" value="HATPase_c"/>
    <property type="match status" value="1"/>
</dbReference>
<dbReference type="SUPFAM" id="SSF47384">
    <property type="entry name" value="Homodimeric domain of signal transducing histidine kinase"/>
    <property type="match status" value="1"/>
</dbReference>
<dbReference type="InterPro" id="IPR036097">
    <property type="entry name" value="HisK_dim/P_sf"/>
</dbReference>
<evidence type="ECO:0000256" key="5">
    <source>
        <dbReference type="SAM" id="Coils"/>
    </source>
</evidence>
<evidence type="ECO:0000256" key="3">
    <source>
        <dbReference type="ARBA" id="ARBA00022553"/>
    </source>
</evidence>
<keyword evidence="3 4" id="KW-0597">Phosphoprotein</keyword>
<organism evidence="8 9">
    <name type="scientific">Eiseniibacteriota bacterium</name>
    <dbReference type="NCBI Taxonomy" id="2212470"/>
    <lineage>
        <taxon>Bacteria</taxon>
        <taxon>Candidatus Eiseniibacteriota</taxon>
    </lineage>
</organism>
<evidence type="ECO:0000313" key="9">
    <source>
        <dbReference type="Proteomes" id="UP000316292"/>
    </source>
</evidence>
<comment type="catalytic activity">
    <reaction evidence="1">
        <text>ATP + protein L-histidine = ADP + protein N-phospho-L-histidine.</text>
        <dbReference type="EC" id="2.7.13.3"/>
    </reaction>
</comment>
<evidence type="ECO:0000256" key="2">
    <source>
        <dbReference type="ARBA" id="ARBA00012438"/>
    </source>
</evidence>
<dbReference type="Pfam" id="PF00512">
    <property type="entry name" value="HisKA"/>
    <property type="match status" value="1"/>
</dbReference>
<feature type="domain" description="Response regulatory" evidence="7">
    <location>
        <begin position="393"/>
        <end position="512"/>
    </location>
</feature>
<accession>A0A538SEB2</accession>
<dbReference type="Pfam" id="PF00072">
    <property type="entry name" value="Response_reg"/>
    <property type="match status" value="2"/>
</dbReference>
<dbReference type="PANTHER" id="PTHR43065">
    <property type="entry name" value="SENSOR HISTIDINE KINASE"/>
    <property type="match status" value="1"/>
</dbReference>
<protein>
    <recommendedName>
        <fullName evidence="2">histidine kinase</fullName>
        <ecNumber evidence="2">2.7.13.3</ecNumber>
    </recommendedName>
</protein>
<dbReference type="CDD" id="cd00156">
    <property type="entry name" value="REC"/>
    <property type="match status" value="1"/>
</dbReference>
<dbReference type="InterPro" id="IPR004358">
    <property type="entry name" value="Sig_transdc_His_kin-like_C"/>
</dbReference>
<dbReference type="SMART" id="SM00388">
    <property type="entry name" value="HisKA"/>
    <property type="match status" value="1"/>
</dbReference>
<feature type="domain" description="Histidine kinase" evidence="6">
    <location>
        <begin position="153"/>
        <end position="372"/>
    </location>
</feature>
<dbReference type="InterPro" id="IPR003594">
    <property type="entry name" value="HATPase_dom"/>
</dbReference>
<evidence type="ECO:0000313" key="8">
    <source>
        <dbReference type="EMBL" id="TMQ49711.1"/>
    </source>
</evidence>
<dbReference type="CDD" id="cd00082">
    <property type="entry name" value="HisKA"/>
    <property type="match status" value="1"/>
</dbReference>
<dbReference type="Pfam" id="PF02518">
    <property type="entry name" value="HATPase_c"/>
    <property type="match status" value="1"/>
</dbReference>
<dbReference type="PANTHER" id="PTHR43065:SF42">
    <property type="entry name" value="TWO-COMPONENT SENSOR PPRA"/>
    <property type="match status" value="1"/>
</dbReference>
<comment type="caution">
    <text evidence="8">The sequence shown here is derived from an EMBL/GenBank/DDBJ whole genome shotgun (WGS) entry which is preliminary data.</text>
</comment>
<feature type="modified residue" description="4-aspartylphosphate" evidence="4">
    <location>
        <position position="447"/>
    </location>
</feature>
<keyword evidence="5" id="KW-0175">Coiled coil</keyword>